<dbReference type="AlphaFoldDB" id="A0A212F801"/>
<evidence type="ECO:0000256" key="1">
    <source>
        <dbReference type="SAM" id="Phobius"/>
    </source>
</evidence>
<dbReference type="SUPFAM" id="SSF103473">
    <property type="entry name" value="MFS general substrate transporter"/>
    <property type="match status" value="1"/>
</dbReference>
<feature type="transmembrane region" description="Helical" evidence="1">
    <location>
        <begin position="354"/>
        <end position="370"/>
    </location>
</feature>
<dbReference type="InterPro" id="IPR036259">
    <property type="entry name" value="MFS_trans_sf"/>
</dbReference>
<dbReference type="PANTHER" id="PTHR11360:SF309">
    <property type="entry name" value="MONOCARBOXYLATE TRANSPORTER 7-LIKE PROTEIN"/>
    <property type="match status" value="1"/>
</dbReference>
<dbReference type="InterPro" id="IPR011701">
    <property type="entry name" value="MFS"/>
</dbReference>
<dbReference type="KEGG" id="dpl:KGM_215676"/>
<organism evidence="2 3">
    <name type="scientific">Danaus plexippus plexippus</name>
    <dbReference type="NCBI Taxonomy" id="278856"/>
    <lineage>
        <taxon>Eukaryota</taxon>
        <taxon>Metazoa</taxon>
        <taxon>Ecdysozoa</taxon>
        <taxon>Arthropoda</taxon>
        <taxon>Hexapoda</taxon>
        <taxon>Insecta</taxon>
        <taxon>Pterygota</taxon>
        <taxon>Neoptera</taxon>
        <taxon>Endopterygota</taxon>
        <taxon>Lepidoptera</taxon>
        <taxon>Glossata</taxon>
        <taxon>Ditrysia</taxon>
        <taxon>Papilionoidea</taxon>
        <taxon>Nymphalidae</taxon>
        <taxon>Danainae</taxon>
        <taxon>Danaini</taxon>
        <taxon>Danaina</taxon>
        <taxon>Danaus</taxon>
        <taxon>Danaus</taxon>
    </lineage>
</organism>
<evidence type="ECO:0000313" key="3">
    <source>
        <dbReference type="Proteomes" id="UP000007151"/>
    </source>
</evidence>
<dbReference type="Pfam" id="PF07690">
    <property type="entry name" value="MFS_1"/>
    <property type="match status" value="1"/>
</dbReference>
<keyword evidence="1" id="KW-0472">Membrane</keyword>
<reference evidence="2 3" key="1">
    <citation type="journal article" date="2011" name="Cell">
        <title>The monarch butterfly genome yields insights into long-distance migration.</title>
        <authorList>
            <person name="Zhan S."/>
            <person name="Merlin C."/>
            <person name="Boore J.L."/>
            <person name="Reppert S.M."/>
        </authorList>
    </citation>
    <scope>NUCLEOTIDE SEQUENCE [LARGE SCALE GENOMIC DNA]</scope>
    <source>
        <strain evidence="2">F-2</strain>
    </source>
</reference>
<proteinExistence type="predicted"/>
<dbReference type="EMBL" id="AGBW02009819">
    <property type="protein sequence ID" value="OWR49848.1"/>
    <property type="molecule type" value="Genomic_DNA"/>
</dbReference>
<feature type="transmembrane region" description="Helical" evidence="1">
    <location>
        <begin position="201"/>
        <end position="220"/>
    </location>
</feature>
<dbReference type="GO" id="GO:0008028">
    <property type="term" value="F:monocarboxylic acid transmembrane transporter activity"/>
    <property type="evidence" value="ECO:0007669"/>
    <property type="project" value="TreeGrafter"/>
</dbReference>
<feature type="transmembrane region" description="Helical" evidence="1">
    <location>
        <begin position="175"/>
        <end position="195"/>
    </location>
</feature>
<dbReference type="InterPro" id="IPR050327">
    <property type="entry name" value="Proton-linked_MCT"/>
</dbReference>
<gene>
    <name evidence="2" type="ORF">KGM_215676</name>
</gene>
<feature type="transmembrane region" description="Helical" evidence="1">
    <location>
        <begin position="141"/>
        <end position="163"/>
    </location>
</feature>
<accession>A0A212F801</accession>
<dbReference type="Gene3D" id="1.20.1250.20">
    <property type="entry name" value="MFS general substrate transporter like domains"/>
    <property type="match status" value="1"/>
</dbReference>
<evidence type="ECO:0000313" key="2">
    <source>
        <dbReference type="EMBL" id="OWR49848.1"/>
    </source>
</evidence>
<keyword evidence="1" id="KW-1133">Transmembrane helix</keyword>
<protein>
    <submittedName>
        <fullName evidence="2">Monocarboxylate transporter</fullName>
    </submittedName>
</protein>
<keyword evidence="3" id="KW-1185">Reference proteome</keyword>
<dbReference type="eggNOG" id="KOG2504">
    <property type="taxonomic scope" value="Eukaryota"/>
</dbReference>
<feature type="transmembrane region" description="Helical" evidence="1">
    <location>
        <begin position="376"/>
        <end position="393"/>
    </location>
</feature>
<dbReference type="Proteomes" id="UP000007151">
    <property type="component" value="Unassembled WGS sequence"/>
</dbReference>
<dbReference type="PANTHER" id="PTHR11360">
    <property type="entry name" value="MONOCARBOXYLATE TRANSPORTER"/>
    <property type="match status" value="1"/>
</dbReference>
<sequence length="468" mass="51717">MKDNSDKSHQPAKIGDNVTIPIPDVDKGKGDLRNIIGVILQKNDEGRTRSSFQIAGIGQVNSFGLIFRDFIIETDSSAKWIATAHGIFSIMLAIGGLILNVMAKKYSLRSVGFIGALLTSLGSFLTVFINNTNQIPLTFGILQGIGFGIIAPVCYSTFNYYFTKDRTRAMSLIKAIQGIILVCYPQILKILLSYYGFRSTLLIITGVALHTFPGIAIMNANQSFRKKKSANINNDKQIKGGEDVGLISNPEIVDRDVNRTKENKKPNPGFGNIILEVLNVKILKDPIFCNISIGQSFVNFSDLLFFILEPMLLYQYGFDTNQVAACISISAGADVAGRFALAVISSMMSVNTRLLFFVTTLLTLLFRIVILQVRQFIWVSLLTGFLGVLRAWLHVSSPLVISDHIPHEDFTAAYAVFMLSTGIVNAVTSPIIELLTFEVDSIKNFIIQMQFSPATPQFRLYSTIELLI</sequence>
<keyword evidence="1" id="KW-0812">Transmembrane</keyword>
<comment type="caution">
    <text evidence="2">The sequence shown here is derived from an EMBL/GenBank/DDBJ whole genome shotgun (WGS) entry which is preliminary data.</text>
</comment>
<feature type="transmembrane region" description="Helical" evidence="1">
    <location>
        <begin position="80"/>
        <end position="99"/>
    </location>
</feature>
<dbReference type="InParanoid" id="A0A212F801"/>
<name>A0A212F801_DANPL</name>
<feature type="transmembrane region" description="Helical" evidence="1">
    <location>
        <begin position="111"/>
        <end position="129"/>
    </location>
</feature>